<gene>
    <name evidence="2" type="ORF">LU297_09220</name>
</gene>
<keyword evidence="1" id="KW-0472">Membrane</keyword>
<keyword evidence="1" id="KW-0812">Transmembrane</keyword>
<evidence type="ECO:0000313" key="2">
    <source>
        <dbReference type="EMBL" id="UXZ04728.1"/>
    </source>
</evidence>
<dbReference type="Proteomes" id="UP001063782">
    <property type="component" value="Chromosome"/>
</dbReference>
<feature type="transmembrane region" description="Helical" evidence="1">
    <location>
        <begin position="247"/>
        <end position="269"/>
    </location>
</feature>
<evidence type="ECO:0000256" key="1">
    <source>
        <dbReference type="SAM" id="Phobius"/>
    </source>
</evidence>
<organism evidence="2 3">
    <name type="scientific">Moraxella nasicaprae</name>
    <dbReference type="NCBI Taxonomy" id="2904122"/>
    <lineage>
        <taxon>Bacteria</taxon>
        <taxon>Pseudomonadati</taxon>
        <taxon>Pseudomonadota</taxon>
        <taxon>Gammaproteobacteria</taxon>
        <taxon>Moraxellales</taxon>
        <taxon>Moraxellaceae</taxon>
        <taxon>Moraxella</taxon>
    </lineage>
</organism>
<dbReference type="EMBL" id="CP089977">
    <property type="protein sequence ID" value="UXZ04728.1"/>
    <property type="molecule type" value="Genomic_DNA"/>
</dbReference>
<keyword evidence="3" id="KW-1185">Reference proteome</keyword>
<feature type="transmembrane region" description="Helical" evidence="1">
    <location>
        <begin position="180"/>
        <end position="199"/>
    </location>
</feature>
<dbReference type="InterPro" id="IPR021296">
    <property type="entry name" value="DUF2868"/>
</dbReference>
<protein>
    <submittedName>
        <fullName evidence="2">DUF2868 domain-containing protein</fullName>
    </submittedName>
</protein>
<accession>A0ABY6F3Q3</accession>
<name>A0ABY6F3Q3_9GAMM</name>
<dbReference type="RefSeq" id="WP_263076220.1">
    <property type="nucleotide sequence ID" value="NZ_CP089977.1"/>
</dbReference>
<reference evidence="2" key="1">
    <citation type="submission" date="2021-12" db="EMBL/GenBank/DDBJ databases">
        <title>taxonomy of Moraxella sp. ZY201224.</title>
        <authorList>
            <person name="Li F."/>
        </authorList>
    </citation>
    <scope>NUCLEOTIDE SEQUENCE</scope>
    <source>
        <strain evidence="2">ZY201224</strain>
    </source>
</reference>
<keyword evidence="1" id="KW-1133">Transmembrane helix</keyword>
<dbReference type="Pfam" id="PF11067">
    <property type="entry name" value="DUF2868"/>
    <property type="match status" value="1"/>
</dbReference>
<evidence type="ECO:0000313" key="3">
    <source>
        <dbReference type="Proteomes" id="UP001063782"/>
    </source>
</evidence>
<feature type="transmembrane region" description="Helical" evidence="1">
    <location>
        <begin position="102"/>
        <end position="122"/>
    </location>
</feature>
<feature type="transmembrane region" description="Helical" evidence="1">
    <location>
        <begin position="78"/>
        <end position="96"/>
    </location>
</feature>
<sequence>MNHQYTQRQHQHVELIRQLEQQNFIFAQNPKLITETLKTGDESAYDKLFLRAVKIDSTGELMDALENSQLYIRTAVRMLYMGYFFFALLGVAGLLSSQAVNFFYVLIALLGWHTLSLVFWLISLGRRRPSLFGLLLEKSTLHTPIAKAFGQNTSQQAAIAVIEQSIAQKKKWHIAKVMHGAWLFGLLGSLLGLLGLFLFKRYDFVWGSTLLQKHHFEMMVQILGFLPKQFGLALPDLNNTNAHAATFAWLIIASIGLYGIFPRLLAYLISHLRANTNFTIDTNLPYYQELLNKFSKQVIDQDDYQPSKPTSKQTQTLSDRLIGANFEYPDSTPTKYVALEQFGVVDDADDIAKLLALAASVQAQIYLGVSAHRPPDRGSLRKIDQLANNPQGLAVELIGLEHLVAWQTALIERNIIIVDGE</sequence>
<proteinExistence type="predicted"/>